<evidence type="ECO:0000313" key="2">
    <source>
        <dbReference type="Proteomes" id="UP000199214"/>
    </source>
</evidence>
<dbReference type="Proteomes" id="UP000199214">
    <property type="component" value="Unassembled WGS sequence"/>
</dbReference>
<protein>
    <submittedName>
        <fullName evidence="1">Uncharacterized protein</fullName>
    </submittedName>
</protein>
<accession>A0A1H7MSE5</accession>
<gene>
    <name evidence="1" type="ORF">SAMN05216382_1582</name>
</gene>
<organism evidence="1 2">
    <name type="scientific">Sphingomonas palmae</name>
    <dbReference type="NCBI Taxonomy" id="1855283"/>
    <lineage>
        <taxon>Bacteria</taxon>
        <taxon>Pseudomonadati</taxon>
        <taxon>Pseudomonadota</taxon>
        <taxon>Alphaproteobacteria</taxon>
        <taxon>Sphingomonadales</taxon>
        <taxon>Sphingomonadaceae</taxon>
        <taxon>Sphingomonas</taxon>
    </lineage>
</organism>
<dbReference type="EMBL" id="FNZZ01000002">
    <property type="protein sequence ID" value="SEL14220.1"/>
    <property type="molecule type" value="Genomic_DNA"/>
</dbReference>
<dbReference type="RefSeq" id="WP_143051830.1">
    <property type="nucleotide sequence ID" value="NZ_FNZZ01000002.1"/>
</dbReference>
<proteinExistence type="predicted"/>
<evidence type="ECO:0000313" key="1">
    <source>
        <dbReference type="EMBL" id="SEL14220.1"/>
    </source>
</evidence>
<dbReference type="STRING" id="1855283.SAMN05216382_1582"/>
<keyword evidence="2" id="KW-1185">Reference proteome</keyword>
<reference evidence="2" key="1">
    <citation type="submission" date="2016-10" db="EMBL/GenBank/DDBJ databases">
        <authorList>
            <person name="Varghese N."/>
            <person name="Submissions S."/>
        </authorList>
    </citation>
    <scope>NUCLEOTIDE SEQUENCE [LARGE SCALE GENOMIC DNA]</scope>
    <source>
        <strain evidence="2">JS21-1</strain>
    </source>
</reference>
<dbReference type="AlphaFoldDB" id="A0A1H7MSE5"/>
<sequence>MTNAAPRLVVLIVLALALAAGFFWVARRQVAAPPTENLVVVREGDAPSLAQRSLAPAAVPTNTVAPAARDASATDRAILRALGMPAGATLIDVIPGNAAAQASCGLVAPAPNNQPGRFVYLGLAGLGALDDGGADFAQLHDRMCPRR</sequence>
<name>A0A1H7MSE5_9SPHN</name>